<feature type="region of interest" description="Disordered" evidence="1">
    <location>
        <begin position="1"/>
        <end position="20"/>
    </location>
</feature>
<dbReference type="Proteomes" id="UP000305238">
    <property type="component" value="Unassembled WGS sequence"/>
</dbReference>
<accession>A0A5S4GQ14</accession>
<reference evidence="2 3" key="1">
    <citation type="submission" date="2019-05" db="EMBL/GenBank/DDBJ databases">
        <title>Draft genome sequence of Actinomadura geliboluensis A8036.</title>
        <authorList>
            <person name="Saricaoglu S."/>
            <person name="Isik K."/>
        </authorList>
    </citation>
    <scope>NUCLEOTIDE SEQUENCE [LARGE SCALE GENOMIC DNA]</scope>
    <source>
        <strain evidence="2 3">A8036</strain>
    </source>
</reference>
<comment type="caution">
    <text evidence="2">The sequence shown here is derived from an EMBL/GenBank/DDBJ whole genome shotgun (WGS) entry which is preliminary data.</text>
</comment>
<organism evidence="2 3">
    <name type="scientific">Actinomadura geliboluensis</name>
    <dbReference type="NCBI Taxonomy" id="882440"/>
    <lineage>
        <taxon>Bacteria</taxon>
        <taxon>Bacillati</taxon>
        <taxon>Actinomycetota</taxon>
        <taxon>Actinomycetes</taxon>
        <taxon>Streptosporangiales</taxon>
        <taxon>Thermomonosporaceae</taxon>
        <taxon>Actinomadura</taxon>
    </lineage>
</organism>
<protein>
    <submittedName>
        <fullName evidence="2">Branched-chain amino acid ABC transporter permease</fullName>
    </submittedName>
</protein>
<name>A0A5S4GQ14_9ACTN</name>
<gene>
    <name evidence="2" type="ORF">ETD96_24010</name>
</gene>
<feature type="non-terminal residue" evidence="2">
    <location>
        <position position="41"/>
    </location>
</feature>
<dbReference type="EMBL" id="VCKZ01000188">
    <property type="protein sequence ID" value="TMR35056.1"/>
    <property type="molecule type" value="Genomic_DNA"/>
</dbReference>
<evidence type="ECO:0000313" key="3">
    <source>
        <dbReference type="Proteomes" id="UP000305238"/>
    </source>
</evidence>
<evidence type="ECO:0000313" key="2">
    <source>
        <dbReference type="EMBL" id="TMR35056.1"/>
    </source>
</evidence>
<evidence type="ECO:0000256" key="1">
    <source>
        <dbReference type="SAM" id="MobiDB-lite"/>
    </source>
</evidence>
<keyword evidence="3" id="KW-1185">Reference proteome</keyword>
<dbReference type="AlphaFoldDB" id="A0A5S4GQ14"/>
<proteinExistence type="predicted"/>
<sequence length="41" mass="3950">MSVTETGTGEVGAPDEGARRSAAVRDGLGVGIAVGMSGLAF</sequence>